<evidence type="ECO:0000313" key="9">
    <source>
        <dbReference type="EMBL" id="SFR38985.1"/>
    </source>
</evidence>
<evidence type="ECO:0000256" key="3">
    <source>
        <dbReference type="ARBA" id="ARBA00022691"/>
    </source>
</evidence>
<proteinExistence type="inferred from homology"/>
<dbReference type="PRINTS" id="PR00105">
    <property type="entry name" value="C5METTRFRASE"/>
</dbReference>
<protein>
    <recommendedName>
        <fullName evidence="8">Cytosine-specific methyltransferase</fullName>
        <ecNumber evidence="8">2.1.1.37</ecNumber>
    </recommendedName>
</protein>
<dbReference type="PROSITE" id="PS51679">
    <property type="entry name" value="SAM_MT_C5"/>
    <property type="match status" value="1"/>
</dbReference>
<dbReference type="GO" id="GO:0003886">
    <property type="term" value="F:DNA (cytosine-5-)-methyltransferase activity"/>
    <property type="evidence" value="ECO:0007669"/>
    <property type="project" value="UniProtKB-EC"/>
</dbReference>
<evidence type="ECO:0000256" key="2">
    <source>
        <dbReference type="ARBA" id="ARBA00022679"/>
    </source>
</evidence>
<dbReference type="SUPFAM" id="SSF53335">
    <property type="entry name" value="S-adenosyl-L-methionine-dependent methyltransferases"/>
    <property type="match status" value="1"/>
</dbReference>
<evidence type="ECO:0000256" key="4">
    <source>
        <dbReference type="ARBA" id="ARBA00022747"/>
    </source>
</evidence>
<dbReference type="STRING" id="670154.SAMN04488002_1123"/>
<keyword evidence="1 6" id="KW-0489">Methyltransferase</keyword>
<dbReference type="Gene3D" id="3.40.50.150">
    <property type="entry name" value="Vaccinia Virus protein VP39"/>
    <property type="match status" value="1"/>
</dbReference>
<sequence length="424" mass="47969">MKVIPEINRKLAEARERLGLDHYVMATLLGLGPEGAETVQLWENGKGGKITPAKQKAIDALPIKIPYKDTRKKPAFKFIDLFAGIGGIRLPFQEFGGRCVFTAEIDKHSKVTYAANFGEVPEKDGDITKFTSSEIPKHDVLLAGFPCQAFSQAGKKQGFLDTRGTMFFEIQRILASHHPKAFLLENVKQLRGHDKQRTLKTIMAILRGEASVEIPDDVQLSEEARASLGTKLKYDVDFEVLRARDFGVPQIRERIYIVGIRRDKGAPANHERIKEMFGRVIENYQLKVPLKDILVDDPERTQDSTISDKLWTGHKERKKRNRANGKGFGYSLFDRTSEYCSTMSARYYKDGSEILIDQSDLGRNPRKLLPEEARALQGFPEEFVIDRVGKSQLYKQFGNSVAVPVIRAIASEMLREANIRTRKT</sequence>
<comment type="similarity">
    <text evidence="6 7">Belongs to the class I-like SAM-binding methyltransferase superfamily. C5-methyltransferase family.</text>
</comment>
<evidence type="ECO:0000313" key="10">
    <source>
        <dbReference type="Proteomes" id="UP000199658"/>
    </source>
</evidence>
<dbReference type="InterPro" id="IPR018117">
    <property type="entry name" value="C5_DNA_meth_AS"/>
</dbReference>
<dbReference type="InterPro" id="IPR001525">
    <property type="entry name" value="C5_MeTfrase"/>
</dbReference>
<dbReference type="Pfam" id="PF00145">
    <property type="entry name" value="DNA_methylase"/>
    <property type="match status" value="2"/>
</dbReference>
<dbReference type="EMBL" id="FOYO01000001">
    <property type="protein sequence ID" value="SFR38985.1"/>
    <property type="molecule type" value="Genomic_DNA"/>
</dbReference>
<dbReference type="GO" id="GO:0009307">
    <property type="term" value="P:DNA restriction-modification system"/>
    <property type="evidence" value="ECO:0007669"/>
    <property type="project" value="UniProtKB-KW"/>
</dbReference>
<dbReference type="CDD" id="cd00315">
    <property type="entry name" value="Cyt_C5_DNA_methylase"/>
    <property type="match status" value="1"/>
</dbReference>
<dbReference type="AlphaFoldDB" id="A0A1I6G9Z1"/>
<dbReference type="RefSeq" id="WP_245780920.1">
    <property type="nucleotide sequence ID" value="NZ_FOYO01000001.1"/>
</dbReference>
<keyword evidence="10" id="KW-1185">Reference proteome</keyword>
<dbReference type="NCBIfam" id="TIGR00675">
    <property type="entry name" value="dcm"/>
    <property type="match status" value="2"/>
</dbReference>
<keyword evidence="3 6" id="KW-0949">S-adenosyl-L-methionine</keyword>
<evidence type="ECO:0000256" key="8">
    <source>
        <dbReference type="RuleBase" id="RU000417"/>
    </source>
</evidence>
<dbReference type="GO" id="GO:0032259">
    <property type="term" value="P:methylation"/>
    <property type="evidence" value="ECO:0007669"/>
    <property type="project" value="UniProtKB-KW"/>
</dbReference>
<dbReference type="PANTHER" id="PTHR46098:SF1">
    <property type="entry name" value="TRNA (CYTOSINE(38)-C(5))-METHYLTRANSFERASE"/>
    <property type="match status" value="1"/>
</dbReference>
<evidence type="ECO:0000256" key="6">
    <source>
        <dbReference type="PROSITE-ProRule" id="PRU01016"/>
    </source>
</evidence>
<comment type="catalytic activity">
    <reaction evidence="5 8">
        <text>a 2'-deoxycytidine in DNA + S-adenosyl-L-methionine = a 5-methyl-2'-deoxycytidine in DNA + S-adenosyl-L-homocysteine + H(+)</text>
        <dbReference type="Rhea" id="RHEA:13681"/>
        <dbReference type="Rhea" id="RHEA-COMP:11369"/>
        <dbReference type="Rhea" id="RHEA-COMP:11370"/>
        <dbReference type="ChEBI" id="CHEBI:15378"/>
        <dbReference type="ChEBI" id="CHEBI:57856"/>
        <dbReference type="ChEBI" id="CHEBI:59789"/>
        <dbReference type="ChEBI" id="CHEBI:85452"/>
        <dbReference type="ChEBI" id="CHEBI:85454"/>
        <dbReference type="EC" id="2.1.1.37"/>
    </reaction>
</comment>
<dbReference type="PROSITE" id="PS00094">
    <property type="entry name" value="C5_MTASE_1"/>
    <property type="match status" value="1"/>
</dbReference>
<keyword evidence="4" id="KW-0680">Restriction system</keyword>
<dbReference type="Proteomes" id="UP000199658">
    <property type="component" value="Unassembled WGS sequence"/>
</dbReference>
<evidence type="ECO:0000256" key="1">
    <source>
        <dbReference type="ARBA" id="ARBA00022603"/>
    </source>
</evidence>
<dbReference type="Gene3D" id="3.90.120.30">
    <property type="match status" value="1"/>
</dbReference>
<feature type="active site" evidence="6">
    <location>
        <position position="147"/>
    </location>
</feature>
<dbReference type="PANTHER" id="PTHR46098">
    <property type="entry name" value="TRNA (CYTOSINE(38)-C(5))-METHYLTRANSFERASE"/>
    <property type="match status" value="1"/>
</dbReference>
<dbReference type="PROSITE" id="PS00095">
    <property type="entry name" value="C5_MTASE_2"/>
    <property type="match status" value="1"/>
</dbReference>
<dbReference type="InterPro" id="IPR050750">
    <property type="entry name" value="C5-MTase"/>
</dbReference>
<organism evidence="9 10">
    <name type="scientific">Litoreibacter janthinus</name>
    <dbReference type="NCBI Taxonomy" id="670154"/>
    <lineage>
        <taxon>Bacteria</taxon>
        <taxon>Pseudomonadati</taxon>
        <taxon>Pseudomonadota</taxon>
        <taxon>Alphaproteobacteria</taxon>
        <taxon>Rhodobacterales</taxon>
        <taxon>Roseobacteraceae</taxon>
        <taxon>Litoreibacter</taxon>
    </lineage>
</organism>
<accession>A0A1I6G9Z1</accession>
<dbReference type="InterPro" id="IPR029063">
    <property type="entry name" value="SAM-dependent_MTases_sf"/>
</dbReference>
<dbReference type="InterPro" id="IPR031303">
    <property type="entry name" value="C5_meth_CS"/>
</dbReference>
<evidence type="ECO:0000256" key="7">
    <source>
        <dbReference type="RuleBase" id="RU000416"/>
    </source>
</evidence>
<name>A0A1I6G9Z1_9RHOB</name>
<dbReference type="EC" id="2.1.1.37" evidence="8"/>
<reference evidence="10" key="1">
    <citation type="submission" date="2016-10" db="EMBL/GenBank/DDBJ databases">
        <authorList>
            <person name="Varghese N."/>
            <person name="Submissions S."/>
        </authorList>
    </citation>
    <scope>NUCLEOTIDE SEQUENCE [LARGE SCALE GENOMIC DNA]</scope>
    <source>
        <strain evidence="10">DSM 26921</strain>
    </source>
</reference>
<evidence type="ECO:0000256" key="5">
    <source>
        <dbReference type="ARBA" id="ARBA00047422"/>
    </source>
</evidence>
<keyword evidence="2 6" id="KW-0808">Transferase</keyword>
<gene>
    <name evidence="9" type="ORF">SAMN04488002_1123</name>
</gene>